<dbReference type="Gene3D" id="3.20.20.70">
    <property type="entry name" value="Aldolase class I"/>
    <property type="match status" value="1"/>
</dbReference>
<organism evidence="1 2">
    <name type="scientific">Clostridium aciditolerans</name>
    <dbReference type="NCBI Taxonomy" id="339861"/>
    <lineage>
        <taxon>Bacteria</taxon>
        <taxon>Bacillati</taxon>
        <taxon>Bacillota</taxon>
        <taxon>Clostridia</taxon>
        <taxon>Eubacteriales</taxon>
        <taxon>Clostridiaceae</taxon>
        <taxon>Clostridium</taxon>
    </lineage>
</organism>
<gene>
    <name evidence="1" type="ORF">I6U51_11395</name>
</gene>
<name>A0A934HWJ6_9CLOT</name>
<keyword evidence="2" id="KW-1185">Reference proteome</keyword>
<evidence type="ECO:0000313" key="2">
    <source>
        <dbReference type="Proteomes" id="UP000622687"/>
    </source>
</evidence>
<dbReference type="AlphaFoldDB" id="A0A934HWJ6"/>
<reference evidence="1" key="1">
    <citation type="submission" date="2020-12" db="EMBL/GenBank/DDBJ databases">
        <title>Clostridium thailandense sp. nov., a novel acetogenic bacterium isolated from peat land soil in Thailand.</title>
        <authorList>
            <person name="Chaikitkaew S."/>
            <person name="Birkeland N.K."/>
        </authorList>
    </citation>
    <scope>NUCLEOTIDE SEQUENCE</scope>
    <source>
        <strain evidence="1">DSM 17425</strain>
    </source>
</reference>
<proteinExistence type="predicted"/>
<sequence length="67" mass="7526">MCCEDREEIDFLDSLFIDFSTFKFQPSSAIKQFCSTLKKAGISVTVRAQFGSEINAACGQLCYENEL</sequence>
<dbReference type="Proteomes" id="UP000622687">
    <property type="component" value="Unassembled WGS sequence"/>
</dbReference>
<accession>A0A934HWJ6</accession>
<evidence type="ECO:0000313" key="1">
    <source>
        <dbReference type="EMBL" id="MBI6873304.1"/>
    </source>
</evidence>
<dbReference type="InterPro" id="IPR013785">
    <property type="entry name" value="Aldolase_TIM"/>
</dbReference>
<dbReference type="EMBL" id="JAEEGB010000013">
    <property type="protein sequence ID" value="MBI6873304.1"/>
    <property type="molecule type" value="Genomic_DNA"/>
</dbReference>
<protein>
    <submittedName>
        <fullName evidence="1">Uncharacterized protein</fullName>
    </submittedName>
</protein>
<comment type="caution">
    <text evidence="1">The sequence shown here is derived from an EMBL/GenBank/DDBJ whole genome shotgun (WGS) entry which is preliminary data.</text>
</comment>